<gene>
    <name evidence="3" type="ORF">ONB1V03_LOCUS11747</name>
</gene>
<dbReference type="Proteomes" id="UP000728032">
    <property type="component" value="Unassembled WGS sequence"/>
</dbReference>
<dbReference type="Gene3D" id="2.130.10.30">
    <property type="entry name" value="Regulator of chromosome condensation 1/beta-lactamase-inhibitor protein II"/>
    <property type="match status" value="2"/>
</dbReference>
<dbReference type="Pfam" id="PF00415">
    <property type="entry name" value="RCC1"/>
    <property type="match status" value="2"/>
</dbReference>
<evidence type="ECO:0000313" key="4">
    <source>
        <dbReference type="Proteomes" id="UP000728032"/>
    </source>
</evidence>
<dbReference type="OrthoDB" id="10253607at2759"/>
<dbReference type="PANTHER" id="PTHR22870">
    <property type="entry name" value="REGULATOR OF CHROMOSOME CONDENSATION"/>
    <property type="match status" value="1"/>
</dbReference>
<protein>
    <submittedName>
        <fullName evidence="3">Uncharacterized protein</fullName>
    </submittedName>
</protein>
<dbReference type="PANTHER" id="PTHR22870:SF335">
    <property type="entry name" value="RCC1 AND BTB DOMAIN CONTAINING PROTEIN 2"/>
    <property type="match status" value="1"/>
</dbReference>
<sequence length="175" mass="19512">MLFVTNNDTVYGLGANGYGCLGFSHDMDVKTPQIIRELCGQRIQQFINGWDFVLAMNEDNHVFSTPALVSPVTRSLHCGLPQINFGQLITQLNDKNIAYICCGVWHSLALTTDGKVYGWGDNTLGQIGCGWGRNSDHQCGHQSPEDIFIPKLIPQNGRFIKLCDFGLAVEHQKWK</sequence>
<organism evidence="3">
    <name type="scientific">Oppiella nova</name>
    <dbReference type="NCBI Taxonomy" id="334625"/>
    <lineage>
        <taxon>Eukaryota</taxon>
        <taxon>Metazoa</taxon>
        <taxon>Ecdysozoa</taxon>
        <taxon>Arthropoda</taxon>
        <taxon>Chelicerata</taxon>
        <taxon>Arachnida</taxon>
        <taxon>Acari</taxon>
        <taxon>Acariformes</taxon>
        <taxon>Sarcoptiformes</taxon>
        <taxon>Oribatida</taxon>
        <taxon>Brachypylina</taxon>
        <taxon>Oppioidea</taxon>
        <taxon>Oppiidae</taxon>
        <taxon>Oppiella</taxon>
    </lineage>
</organism>
<keyword evidence="1" id="KW-0677">Repeat</keyword>
<feature type="repeat" description="RCC1" evidence="2">
    <location>
        <begin position="8"/>
        <end position="59"/>
    </location>
</feature>
<dbReference type="InterPro" id="IPR051210">
    <property type="entry name" value="Ub_ligase/GEF_domain"/>
</dbReference>
<name>A0A7R9M9S3_9ACAR</name>
<dbReference type="SUPFAM" id="SSF50985">
    <property type="entry name" value="RCC1/BLIP-II"/>
    <property type="match status" value="1"/>
</dbReference>
<proteinExistence type="predicted"/>
<dbReference type="GO" id="GO:0005737">
    <property type="term" value="C:cytoplasm"/>
    <property type="evidence" value="ECO:0007669"/>
    <property type="project" value="TreeGrafter"/>
</dbReference>
<dbReference type="PROSITE" id="PS00626">
    <property type="entry name" value="RCC1_2"/>
    <property type="match status" value="1"/>
</dbReference>
<dbReference type="EMBL" id="CAJPVJ010009017">
    <property type="protein sequence ID" value="CAG2172289.1"/>
    <property type="molecule type" value="Genomic_DNA"/>
</dbReference>
<dbReference type="AlphaFoldDB" id="A0A7R9M9S3"/>
<evidence type="ECO:0000313" key="3">
    <source>
        <dbReference type="EMBL" id="CAD7655102.1"/>
    </source>
</evidence>
<evidence type="ECO:0000256" key="1">
    <source>
        <dbReference type="ARBA" id="ARBA00022737"/>
    </source>
</evidence>
<dbReference type="Pfam" id="PF13540">
    <property type="entry name" value="RCC1_2"/>
    <property type="match status" value="1"/>
</dbReference>
<dbReference type="InterPro" id="IPR009091">
    <property type="entry name" value="RCC1/BLIP-II"/>
</dbReference>
<dbReference type="InterPro" id="IPR000408">
    <property type="entry name" value="Reg_chr_condens"/>
</dbReference>
<dbReference type="PROSITE" id="PS50012">
    <property type="entry name" value="RCC1_3"/>
    <property type="match status" value="1"/>
</dbReference>
<keyword evidence="4" id="KW-1185">Reference proteome</keyword>
<evidence type="ECO:0000256" key="2">
    <source>
        <dbReference type="PROSITE-ProRule" id="PRU00235"/>
    </source>
</evidence>
<dbReference type="EMBL" id="OC923842">
    <property type="protein sequence ID" value="CAD7655102.1"/>
    <property type="molecule type" value="Genomic_DNA"/>
</dbReference>
<reference evidence="3" key="1">
    <citation type="submission" date="2020-11" db="EMBL/GenBank/DDBJ databases">
        <authorList>
            <person name="Tran Van P."/>
        </authorList>
    </citation>
    <scope>NUCLEOTIDE SEQUENCE</scope>
</reference>
<accession>A0A7R9M9S3</accession>